<feature type="domain" description="Aldehyde dehydrogenase" evidence="3">
    <location>
        <begin position="20"/>
        <end position="470"/>
    </location>
</feature>
<dbReference type="Gene3D" id="3.40.309.10">
    <property type="entry name" value="Aldehyde Dehydrogenase, Chain A, domain 2"/>
    <property type="match status" value="1"/>
</dbReference>
<gene>
    <name evidence="4" type="ORF">JQS30_06055</name>
</gene>
<dbReference type="Pfam" id="PF00171">
    <property type="entry name" value="Aldedh"/>
    <property type="match status" value="1"/>
</dbReference>
<name>A0A895XSI0_9ACTN</name>
<dbReference type="Gene3D" id="3.40.605.10">
    <property type="entry name" value="Aldehyde Dehydrogenase, Chain A, domain 1"/>
    <property type="match status" value="1"/>
</dbReference>
<dbReference type="EMBL" id="CP070496">
    <property type="protein sequence ID" value="QSB06463.1"/>
    <property type="molecule type" value="Genomic_DNA"/>
</dbReference>
<proteinExistence type="inferred from homology"/>
<protein>
    <submittedName>
        <fullName evidence="4">Aldehyde dehydrogenase family protein</fullName>
    </submittedName>
</protein>
<dbReference type="InterPro" id="IPR016160">
    <property type="entry name" value="Ald_DH_CS_CYS"/>
</dbReference>
<dbReference type="InterPro" id="IPR016162">
    <property type="entry name" value="Ald_DH_N"/>
</dbReference>
<dbReference type="PANTHER" id="PTHR11699">
    <property type="entry name" value="ALDEHYDE DEHYDROGENASE-RELATED"/>
    <property type="match status" value="1"/>
</dbReference>
<dbReference type="InterPro" id="IPR015590">
    <property type="entry name" value="Aldehyde_DH_dom"/>
</dbReference>
<dbReference type="Proteomes" id="UP000662939">
    <property type="component" value="Chromosome"/>
</dbReference>
<dbReference type="SUPFAM" id="SSF53720">
    <property type="entry name" value="ALDH-like"/>
    <property type="match status" value="1"/>
</dbReference>
<reference evidence="4" key="1">
    <citation type="submission" date="2021-02" db="EMBL/GenBank/DDBJ databases">
        <title>Natronoglycomyces albus gen. nov., sp. nov, a haloalkaliphilic actinobacterium from a soda solonchak soil.</title>
        <authorList>
            <person name="Sorokin D.Y."/>
            <person name="Khijniak T.V."/>
            <person name="Zakharycheva A.P."/>
            <person name="Boueva O.V."/>
            <person name="Ariskina E.V."/>
            <person name="Hahnke R.L."/>
            <person name="Bunk B."/>
            <person name="Sproer C."/>
            <person name="Schumann P."/>
            <person name="Evtushenko L.I."/>
            <person name="Kublanov I.V."/>
        </authorList>
    </citation>
    <scope>NUCLEOTIDE SEQUENCE</scope>
    <source>
        <strain evidence="4">DSM 106290</strain>
    </source>
</reference>
<dbReference type="InterPro" id="IPR016161">
    <property type="entry name" value="Ald_DH/histidinol_DH"/>
</dbReference>
<dbReference type="PROSITE" id="PS00070">
    <property type="entry name" value="ALDEHYDE_DEHYDR_CYS"/>
    <property type="match status" value="1"/>
</dbReference>
<dbReference type="InterPro" id="IPR016163">
    <property type="entry name" value="Ald_DH_C"/>
</dbReference>
<evidence type="ECO:0000313" key="4">
    <source>
        <dbReference type="EMBL" id="QSB06463.1"/>
    </source>
</evidence>
<evidence type="ECO:0000313" key="5">
    <source>
        <dbReference type="Proteomes" id="UP000662939"/>
    </source>
</evidence>
<dbReference type="GO" id="GO:0016620">
    <property type="term" value="F:oxidoreductase activity, acting on the aldehyde or oxo group of donors, NAD or NADP as acceptor"/>
    <property type="evidence" value="ECO:0007669"/>
    <property type="project" value="InterPro"/>
</dbReference>
<evidence type="ECO:0000256" key="1">
    <source>
        <dbReference type="ARBA" id="ARBA00009986"/>
    </source>
</evidence>
<dbReference type="KEGG" id="nav:JQS30_06055"/>
<sequence length="482" mass="50927">MIRTINNFIDANSATPAGARYQPVVNPATGAVEARAAVSSDADVDRACTAAYRAFEEWSRATPGQRSHALLQAAATMDIRRQELIEIECFQTGQPREFIAADDVDAAIDVFRFFAGAARILTGPTAGEYLPGHTSYVRREPVGVCAVMVPFNYPLLMAAWKCAAALASGNTVVLKPSHNTPAAAVALANLLREHLPSGTVNVVLGDRTAVSALVTHPAVRYVAATASTRSGVSIATAALADVKQLHLGLGGKSPAIVTPNADLEAAAEAIGSAAFANSGQDCTAASRVIVHREVHDTMVDLLRDHALALTPGPPHAPESTLGPVATEAQYERLRTALTDIDGQADIVYGRQPSSDQGWFLAPAVVSGFVGGCALPTTELFGPILTVEPYEDLAGLVSSLNRGPYGLAASIHTRDHDESMRVASSLDFGCVWINTHLPLAAEMPHGGFRHSGFGKDLSVLASEEFTRVKHVMHAWDKGAFLTR</sequence>
<dbReference type="FunFam" id="3.40.605.10:FF:000007">
    <property type="entry name" value="NAD/NADP-dependent betaine aldehyde dehydrogenase"/>
    <property type="match status" value="1"/>
</dbReference>
<accession>A0A895XSI0</accession>
<dbReference type="RefSeq" id="WP_213172474.1">
    <property type="nucleotide sequence ID" value="NZ_CP070496.1"/>
</dbReference>
<evidence type="ECO:0000256" key="2">
    <source>
        <dbReference type="ARBA" id="ARBA00023002"/>
    </source>
</evidence>
<dbReference type="AlphaFoldDB" id="A0A895XSI0"/>
<evidence type="ECO:0000259" key="3">
    <source>
        <dbReference type="Pfam" id="PF00171"/>
    </source>
</evidence>
<comment type="similarity">
    <text evidence="1">Belongs to the aldehyde dehydrogenase family.</text>
</comment>
<keyword evidence="5" id="KW-1185">Reference proteome</keyword>
<keyword evidence="2" id="KW-0560">Oxidoreductase</keyword>
<organism evidence="4 5">
    <name type="scientific">Natronoglycomyces albus</name>
    <dbReference type="NCBI Taxonomy" id="2811108"/>
    <lineage>
        <taxon>Bacteria</taxon>
        <taxon>Bacillati</taxon>
        <taxon>Actinomycetota</taxon>
        <taxon>Actinomycetes</taxon>
        <taxon>Glycomycetales</taxon>
        <taxon>Glycomycetaceae</taxon>
        <taxon>Natronoglycomyces</taxon>
    </lineage>
</organism>